<proteinExistence type="predicted"/>
<accession>A0A6J4P8H7</accession>
<name>A0A6J4P8H7_9ACTN</name>
<dbReference type="GO" id="GO:0052619">
    <property type="term" value="F:coenzyme F420-1:gamma-L-glutamate ligase activity"/>
    <property type="evidence" value="ECO:0007669"/>
    <property type="project" value="UniProtKB-EC"/>
</dbReference>
<dbReference type="EC" id="6.3.2.34" evidence="2"/>
<feature type="compositionally biased region" description="Basic and acidic residues" evidence="1">
    <location>
        <begin position="76"/>
        <end position="88"/>
    </location>
</feature>
<protein>
    <submittedName>
        <fullName evidence="2">Coenzyme F420-0:L-glutamate ligase @ F420-1:L-glutamate ligase</fullName>
        <ecNumber evidence="2">6.3.2.31</ecNumber>
        <ecNumber evidence="2">6.3.2.34</ecNumber>
    </submittedName>
</protein>
<feature type="compositionally biased region" description="Low complexity" evidence="1">
    <location>
        <begin position="154"/>
        <end position="163"/>
    </location>
</feature>
<feature type="non-terminal residue" evidence="2">
    <location>
        <position position="1"/>
    </location>
</feature>
<organism evidence="2">
    <name type="scientific">uncultured Rubrobacteraceae bacterium</name>
    <dbReference type="NCBI Taxonomy" id="349277"/>
    <lineage>
        <taxon>Bacteria</taxon>
        <taxon>Bacillati</taxon>
        <taxon>Actinomycetota</taxon>
        <taxon>Rubrobacteria</taxon>
        <taxon>Rubrobacterales</taxon>
        <taxon>Rubrobacteraceae</taxon>
        <taxon>environmental samples</taxon>
    </lineage>
</organism>
<sequence length="247" mass="27951">EGDRANTRRGLPRGPPRRRPRRARRGGRRRHLTVRGRARGDAQGHEQGRGPSRGPAKRGALGAGERVRGPVGEGPAPDRGRPPREPPRRAHGPRSRHLRDPPRLCLRQRRRGRLQRPRRRHGLPPARGPGRERSKAPRSPEKTARRRGAGGRLGLFRAGVALRHNGHRHRCGRHGPAGGLPRTERPARLPDGGERAGRRRRARRRSRARDGQDRRRPHSHRPRLRLRRGRRHRSGPAHAAREGHVSV</sequence>
<evidence type="ECO:0000313" key="2">
    <source>
        <dbReference type="EMBL" id="CAA9409163.1"/>
    </source>
</evidence>
<feature type="compositionally biased region" description="Basic and acidic residues" evidence="1">
    <location>
        <begin position="129"/>
        <end position="143"/>
    </location>
</feature>
<dbReference type="EC" id="6.3.2.31" evidence="2"/>
<feature type="compositionally biased region" description="Basic and acidic residues" evidence="1">
    <location>
        <begin position="182"/>
        <end position="196"/>
    </location>
</feature>
<keyword evidence="2" id="KW-0436">Ligase</keyword>
<feature type="region of interest" description="Disordered" evidence="1">
    <location>
        <begin position="1"/>
        <end position="247"/>
    </location>
</feature>
<dbReference type="GO" id="GO:0052618">
    <property type="term" value="F:coenzyme F420-0:L-glutamate ligase activity"/>
    <property type="evidence" value="ECO:0007669"/>
    <property type="project" value="UniProtKB-EC"/>
</dbReference>
<feature type="non-terminal residue" evidence="2">
    <location>
        <position position="247"/>
    </location>
</feature>
<feature type="compositionally biased region" description="Basic residues" evidence="1">
    <location>
        <begin position="164"/>
        <end position="173"/>
    </location>
</feature>
<feature type="compositionally biased region" description="Basic residues" evidence="1">
    <location>
        <begin position="215"/>
        <end position="235"/>
    </location>
</feature>
<gene>
    <name evidence="2" type="ORF">AVDCRST_MAG22-1755</name>
</gene>
<feature type="compositionally biased region" description="Basic residues" evidence="1">
    <location>
        <begin position="197"/>
        <end position="207"/>
    </location>
</feature>
<dbReference type="AlphaFoldDB" id="A0A6J4P8H7"/>
<feature type="compositionally biased region" description="Basic and acidic residues" evidence="1">
    <location>
        <begin position="38"/>
        <end position="48"/>
    </location>
</feature>
<feature type="compositionally biased region" description="Basic residues" evidence="1">
    <location>
        <begin position="106"/>
        <end position="122"/>
    </location>
</feature>
<feature type="compositionally biased region" description="Basic residues" evidence="1">
    <location>
        <begin position="15"/>
        <end position="37"/>
    </location>
</feature>
<dbReference type="EMBL" id="CADCUV010000072">
    <property type="protein sequence ID" value="CAA9409163.1"/>
    <property type="molecule type" value="Genomic_DNA"/>
</dbReference>
<reference evidence="2" key="1">
    <citation type="submission" date="2020-02" db="EMBL/GenBank/DDBJ databases">
        <authorList>
            <person name="Meier V. D."/>
        </authorList>
    </citation>
    <scope>NUCLEOTIDE SEQUENCE</scope>
    <source>
        <strain evidence="2">AVDCRST_MAG22</strain>
    </source>
</reference>
<evidence type="ECO:0000256" key="1">
    <source>
        <dbReference type="SAM" id="MobiDB-lite"/>
    </source>
</evidence>